<name>A0ABV2AFY0_9EUKA</name>
<sequence length="273" mass="32308">MNIKILDENLPENFLNDLCFNRTKSFFVDNKFYVFVNRSYNETIKLLLKNLIFSGFYPPLNITFHYKTATVFIFKIQEYSKRLKDVPKINGSNYKIYKDNFIRQKNNYVLKTADTDENVFCDINGNIFYKFITKFCVSPEISHLPSFQSFLARFGNLKKDESVENLWEMDFFKIGQLNYLPNVFLCQYFPRYDKVHATFLDGTLEKILILAGVKIEGKGCHKDFVVTVFGRLIDLKNSNLFFSGYVLLKTIHDNRNNLYYSMFTRAKDPLFQY</sequence>
<organism evidence="1 2">
    <name type="scientific">Bonamia ostreae</name>
    <dbReference type="NCBI Taxonomy" id="126728"/>
    <lineage>
        <taxon>Eukaryota</taxon>
        <taxon>Sar</taxon>
        <taxon>Rhizaria</taxon>
        <taxon>Endomyxa</taxon>
        <taxon>Ascetosporea</taxon>
        <taxon>Haplosporida</taxon>
        <taxon>Bonamia</taxon>
    </lineage>
</organism>
<evidence type="ECO:0000313" key="2">
    <source>
        <dbReference type="Proteomes" id="UP001439008"/>
    </source>
</evidence>
<dbReference type="EMBL" id="JBDODL010000049">
    <property type="protein sequence ID" value="MES1918369.1"/>
    <property type="molecule type" value="Genomic_DNA"/>
</dbReference>
<accession>A0ABV2AFY0</accession>
<gene>
    <name evidence="1" type="ORF">MHBO_000341</name>
</gene>
<protein>
    <submittedName>
        <fullName evidence="1">Uncharacterized protein</fullName>
    </submittedName>
</protein>
<keyword evidence="2" id="KW-1185">Reference proteome</keyword>
<proteinExistence type="predicted"/>
<evidence type="ECO:0000313" key="1">
    <source>
        <dbReference type="EMBL" id="MES1918369.1"/>
    </source>
</evidence>
<reference evidence="1 2" key="1">
    <citation type="journal article" date="2024" name="BMC Biol.">
        <title>Comparative genomics of Ascetosporea gives new insight into the evolutionary basis for animal parasitism in Rhizaria.</title>
        <authorList>
            <person name="Hiltunen Thoren M."/>
            <person name="Onut-Brannstrom I."/>
            <person name="Alfjorden A."/>
            <person name="Peckova H."/>
            <person name="Swords F."/>
            <person name="Hooper C."/>
            <person name="Holzer A.S."/>
            <person name="Bass D."/>
            <person name="Burki F."/>
        </authorList>
    </citation>
    <scope>NUCLEOTIDE SEQUENCE [LARGE SCALE GENOMIC DNA]</scope>
    <source>
        <strain evidence="1">20-A016</strain>
    </source>
</reference>
<dbReference type="Proteomes" id="UP001439008">
    <property type="component" value="Unassembled WGS sequence"/>
</dbReference>
<comment type="caution">
    <text evidence="1">The sequence shown here is derived from an EMBL/GenBank/DDBJ whole genome shotgun (WGS) entry which is preliminary data.</text>
</comment>